<keyword evidence="4" id="KW-0067">ATP-binding</keyword>
<dbReference type="RefSeq" id="WP_106060290.1">
    <property type="nucleotide sequence ID" value="NZ_PVXQ01000026.1"/>
</dbReference>
<keyword evidence="5" id="KW-0460">Magnesium</keyword>
<keyword evidence="10" id="KW-1185">Reference proteome</keyword>
<dbReference type="Proteomes" id="UP000239471">
    <property type="component" value="Unassembled WGS sequence"/>
</dbReference>
<proteinExistence type="predicted"/>
<dbReference type="NCBIfam" id="TIGR00379">
    <property type="entry name" value="cobB"/>
    <property type="match status" value="1"/>
</dbReference>
<gene>
    <name evidence="9" type="primary">cobB_1</name>
    <name evidence="9" type="ORF">CLVI_23480</name>
</gene>
<feature type="domain" description="CobB/CobQ-like glutamine amidotransferase" evidence="8">
    <location>
        <begin position="239"/>
        <end position="422"/>
    </location>
</feature>
<dbReference type="InterPro" id="IPR002586">
    <property type="entry name" value="CobQ/CobB/MinD/ParA_Nub-bd_dom"/>
</dbReference>
<dbReference type="PROSITE" id="PS51274">
    <property type="entry name" value="GATASE_COBBQ"/>
    <property type="match status" value="1"/>
</dbReference>
<evidence type="ECO:0000256" key="1">
    <source>
        <dbReference type="ARBA" id="ARBA00001946"/>
    </source>
</evidence>
<dbReference type="NCBIfam" id="NF002204">
    <property type="entry name" value="PRK01077.1"/>
    <property type="match status" value="1"/>
</dbReference>
<sequence length="446" mass="50696">MKSIIISSNCSGGGKSTFTLALMKALINRKYDVQGYKVGPDYIDTAFHTHVCGKSSRNLDLFMMGDKGVKSSFAKGKGNIGIIEGAMGLYDGLGYDSKYSTYHLSKFLSIPIILVITPRAQSNTLCAELMGLLNYENADIKGVVLNNISKDYYKLLKRMIENNTPLKVFGYMPKDERIILESRHLGLIQSSEIDDLDEKVDLSSKILEDHIQIEEIINCLEVKPESHEQYIPSKNKSLKIGYAFDKAFSFYYKDNLELFEDIGELIPFSPLKSKKLPENIDFLYIGGGYPEVFEEELSKNKDLLSDIKNKLEKGLPAYAECGGLMYLTKGSERNNLVGFFNGMYKLTDKLVNFGYAKLQVSKENNIFPKGLEINCQEFHKSFVELKESTIFSLSKNYYEEKKWHCGYLKKNVIACYAHIYFYGNMEFFNSLIELAKSYKSEEINNG</sequence>
<dbReference type="InterPro" id="IPR027417">
    <property type="entry name" value="P-loop_NTPase"/>
</dbReference>
<evidence type="ECO:0000256" key="6">
    <source>
        <dbReference type="ARBA" id="ARBA00022962"/>
    </source>
</evidence>
<keyword evidence="2" id="KW-0436">Ligase</keyword>
<dbReference type="Pfam" id="PF07685">
    <property type="entry name" value="GATase_3"/>
    <property type="match status" value="1"/>
</dbReference>
<protein>
    <submittedName>
        <fullName evidence="9">Cobyrinic acid A,C-diamide synthase</fullName>
    </submittedName>
</protein>
<reference evidence="9 10" key="1">
    <citation type="submission" date="2018-03" db="EMBL/GenBank/DDBJ databases">
        <title>Genome sequence of Clostridium vincentii DSM 10228.</title>
        <authorList>
            <person name="Poehlein A."/>
            <person name="Daniel R."/>
        </authorList>
    </citation>
    <scope>NUCLEOTIDE SEQUENCE [LARGE SCALE GENOMIC DNA]</scope>
    <source>
        <strain evidence="9 10">DSM 10228</strain>
    </source>
</reference>
<accession>A0A2T0BCR6</accession>
<dbReference type="PANTHER" id="PTHR43873:SF1">
    <property type="entry name" value="COBYRINATE A,C-DIAMIDE SYNTHASE"/>
    <property type="match status" value="1"/>
</dbReference>
<evidence type="ECO:0000256" key="4">
    <source>
        <dbReference type="ARBA" id="ARBA00022840"/>
    </source>
</evidence>
<comment type="cofactor">
    <cofactor evidence="1">
        <name>Mg(2+)</name>
        <dbReference type="ChEBI" id="CHEBI:18420"/>
    </cofactor>
</comment>
<dbReference type="InterPro" id="IPR011698">
    <property type="entry name" value="GATase_3"/>
</dbReference>
<evidence type="ECO:0000256" key="3">
    <source>
        <dbReference type="ARBA" id="ARBA00022741"/>
    </source>
</evidence>
<dbReference type="GO" id="GO:0005524">
    <property type="term" value="F:ATP binding"/>
    <property type="evidence" value="ECO:0007669"/>
    <property type="project" value="UniProtKB-KW"/>
</dbReference>
<keyword evidence="6" id="KW-0315">Glutamine amidotransferase</keyword>
<evidence type="ECO:0000259" key="7">
    <source>
        <dbReference type="Pfam" id="PF01656"/>
    </source>
</evidence>
<dbReference type="InterPro" id="IPR029062">
    <property type="entry name" value="Class_I_gatase-like"/>
</dbReference>
<dbReference type="GO" id="GO:0042242">
    <property type="term" value="F:cobyrinic acid a,c-diamide synthase activity"/>
    <property type="evidence" value="ECO:0007669"/>
    <property type="project" value="InterPro"/>
</dbReference>
<dbReference type="EMBL" id="PVXQ01000026">
    <property type="protein sequence ID" value="PRR81623.1"/>
    <property type="molecule type" value="Genomic_DNA"/>
</dbReference>
<dbReference type="SUPFAM" id="SSF52317">
    <property type="entry name" value="Class I glutamine amidotransferase-like"/>
    <property type="match status" value="1"/>
</dbReference>
<evidence type="ECO:0000256" key="5">
    <source>
        <dbReference type="ARBA" id="ARBA00022842"/>
    </source>
</evidence>
<name>A0A2T0BCR6_9CLOT</name>
<comment type="caution">
    <text evidence="9">The sequence shown here is derived from an EMBL/GenBank/DDBJ whole genome shotgun (WGS) entry which is preliminary data.</text>
</comment>
<feature type="domain" description="CobQ/CobB/MinD/ParA nucleotide binding" evidence="7">
    <location>
        <begin position="4"/>
        <end position="183"/>
    </location>
</feature>
<dbReference type="SUPFAM" id="SSF52540">
    <property type="entry name" value="P-loop containing nucleoside triphosphate hydrolases"/>
    <property type="match status" value="1"/>
</dbReference>
<keyword evidence="3" id="KW-0547">Nucleotide-binding</keyword>
<evidence type="ECO:0000259" key="8">
    <source>
        <dbReference type="Pfam" id="PF07685"/>
    </source>
</evidence>
<dbReference type="Gene3D" id="3.40.50.300">
    <property type="entry name" value="P-loop containing nucleotide triphosphate hydrolases"/>
    <property type="match status" value="1"/>
</dbReference>
<dbReference type="AlphaFoldDB" id="A0A2T0BCR6"/>
<dbReference type="OrthoDB" id="9764035at2"/>
<evidence type="ECO:0000313" key="10">
    <source>
        <dbReference type="Proteomes" id="UP000239471"/>
    </source>
</evidence>
<dbReference type="InterPro" id="IPR004484">
    <property type="entry name" value="CbiA/CobB_synth"/>
</dbReference>
<evidence type="ECO:0000313" key="9">
    <source>
        <dbReference type="EMBL" id="PRR81623.1"/>
    </source>
</evidence>
<organism evidence="9 10">
    <name type="scientific">Clostridium vincentii</name>
    <dbReference type="NCBI Taxonomy" id="52704"/>
    <lineage>
        <taxon>Bacteria</taxon>
        <taxon>Bacillati</taxon>
        <taxon>Bacillota</taxon>
        <taxon>Clostridia</taxon>
        <taxon>Eubacteriales</taxon>
        <taxon>Clostridiaceae</taxon>
        <taxon>Clostridium</taxon>
    </lineage>
</organism>
<dbReference type="Gene3D" id="3.40.50.880">
    <property type="match status" value="1"/>
</dbReference>
<evidence type="ECO:0000256" key="2">
    <source>
        <dbReference type="ARBA" id="ARBA00022598"/>
    </source>
</evidence>
<dbReference type="Pfam" id="PF01656">
    <property type="entry name" value="CbiA"/>
    <property type="match status" value="1"/>
</dbReference>
<dbReference type="PANTHER" id="PTHR43873">
    <property type="entry name" value="COBYRINATE A,C-DIAMIDE SYNTHASE"/>
    <property type="match status" value="1"/>
</dbReference>